<gene>
    <name evidence="1" type="ORF">SAMN02787118_13343</name>
</gene>
<accession>A0A1I2VRR3</accession>
<name>A0A1I2VRR3_9ACTN</name>
<dbReference type="Pfam" id="PF13459">
    <property type="entry name" value="Fer4_15"/>
    <property type="match status" value="1"/>
</dbReference>
<organism evidence="1 2">
    <name type="scientific">Streptomyces mirabilis</name>
    <dbReference type="NCBI Taxonomy" id="68239"/>
    <lineage>
        <taxon>Bacteria</taxon>
        <taxon>Bacillati</taxon>
        <taxon>Actinomycetota</taxon>
        <taxon>Actinomycetes</taxon>
        <taxon>Kitasatosporales</taxon>
        <taxon>Streptomycetaceae</taxon>
        <taxon>Streptomyces</taxon>
    </lineage>
</organism>
<evidence type="ECO:0000313" key="2">
    <source>
        <dbReference type="Proteomes" id="UP000181942"/>
    </source>
</evidence>
<protein>
    <submittedName>
        <fullName evidence="1">Ferredoxin</fullName>
    </submittedName>
</protein>
<sequence length="78" mass="8283">MAMTRAQAQVLAVDFAACDGHGLCAELLPELVGLDEWGYPVPHSPTVPPDLLPHARRAVAACPVMALRLNRAPTPPAF</sequence>
<reference evidence="1 2" key="1">
    <citation type="submission" date="2016-10" db="EMBL/GenBank/DDBJ databases">
        <authorList>
            <person name="de Groot N.N."/>
        </authorList>
    </citation>
    <scope>NUCLEOTIDE SEQUENCE [LARGE SCALE GENOMIC DNA]</scope>
    <source>
        <strain evidence="1 2">OK461</strain>
    </source>
</reference>
<proteinExistence type="predicted"/>
<dbReference type="Gene3D" id="3.30.70.20">
    <property type="match status" value="1"/>
</dbReference>
<dbReference type="Proteomes" id="UP000181942">
    <property type="component" value="Unassembled WGS sequence"/>
</dbReference>
<evidence type="ECO:0000313" key="1">
    <source>
        <dbReference type="EMBL" id="SFG92014.1"/>
    </source>
</evidence>
<dbReference type="SUPFAM" id="SSF54862">
    <property type="entry name" value="4Fe-4S ferredoxins"/>
    <property type="match status" value="1"/>
</dbReference>
<dbReference type="AlphaFoldDB" id="A0A1I2VRR3"/>
<dbReference type="EMBL" id="FONR01000033">
    <property type="protein sequence ID" value="SFG92014.1"/>
    <property type="molecule type" value="Genomic_DNA"/>
</dbReference>